<dbReference type="EMBL" id="BJMH01000057">
    <property type="protein sequence ID" value="GEB35835.1"/>
    <property type="molecule type" value="Genomic_DNA"/>
</dbReference>
<dbReference type="AlphaFoldDB" id="A0A4Y3PSA8"/>
<gene>
    <name evidence="1" type="ORF">BPA01_54150</name>
</gene>
<evidence type="ECO:0000313" key="2">
    <source>
        <dbReference type="Proteomes" id="UP000316882"/>
    </source>
</evidence>
<sequence length="71" mass="8283">MIFLKIVLRCISVCYIIKTNLKNIVLIQMWRERKWTAIGVKETANKIAQDVEALVTMTTERLAIIVWEMGM</sequence>
<protein>
    <submittedName>
        <fullName evidence="1">Uncharacterized protein</fullName>
    </submittedName>
</protein>
<dbReference type="Proteomes" id="UP000316882">
    <property type="component" value="Unassembled WGS sequence"/>
</dbReference>
<name>A0A4Y3PSA8_BREPA</name>
<accession>A0A4Y3PSA8</accession>
<proteinExistence type="predicted"/>
<reference evidence="1 2" key="1">
    <citation type="submission" date="2019-06" db="EMBL/GenBank/DDBJ databases">
        <title>Whole genome shotgun sequence of Brevibacillus parabrevis NBRC 12334.</title>
        <authorList>
            <person name="Hosoyama A."/>
            <person name="Uohara A."/>
            <person name="Ohji S."/>
            <person name="Ichikawa N."/>
        </authorList>
    </citation>
    <scope>NUCLEOTIDE SEQUENCE [LARGE SCALE GENOMIC DNA]</scope>
    <source>
        <strain evidence="1 2">NBRC 12334</strain>
    </source>
</reference>
<organism evidence="1 2">
    <name type="scientific">Brevibacillus parabrevis</name>
    <dbReference type="NCBI Taxonomy" id="54914"/>
    <lineage>
        <taxon>Bacteria</taxon>
        <taxon>Bacillati</taxon>
        <taxon>Bacillota</taxon>
        <taxon>Bacilli</taxon>
        <taxon>Bacillales</taxon>
        <taxon>Paenibacillaceae</taxon>
        <taxon>Brevibacillus</taxon>
    </lineage>
</organism>
<keyword evidence="2" id="KW-1185">Reference proteome</keyword>
<comment type="caution">
    <text evidence="1">The sequence shown here is derived from an EMBL/GenBank/DDBJ whole genome shotgun (WGS) entry which is preliminary data.</text>
</comment>
<evidence type="ECO:0000313" key="1">
    <source>
        <dbReference type="EMBL" id="GEB35835.1"/>
    </source>
</evidence>